<sequence>MARFHVPFFRIFYSTTYTSLYIIQLILLAITPASLIYSSIKANAFQYIFIVGGVYVLTALLVIFIYSSRLYTNRTVLAAVGKSWIPVEEDEVSKGVRKLVKGHLDRSAVVAFECKPRNLAEDGLLVRLSHQRTVSSDQTPAEARMIGRLVKVNPHFPAWGLVQHPGWSSPNPQETVLSPQIHFMQVIDELPNLLEARVVSLGGEPRISQEAARPMEEKLQNVPMVGLREYLGDLDSSGRIVVPGCAEEFVERYERARFCGRPLSENDFVALTSIFAELLSSIQPGQKNNSPPQQQVQRIIRRPGDRRSISSQESFSEAPRTTDTETVASVDLSSANPLRPRHVRIGSVLTPTWTAGTYSTRPSSSRRSSISSLQSAASVLYQSRGQRP</sequence>
<evidence type="ECO:0000256" key="4">
    <source>
        <dbReference type="ARBA" id="ARBA00022692"/>
    </source>
</evidence>
<comment type="function">
    <text evidence="1 7">Required for growth under high-pressure and low-temperature conditions.</text>
</comment>
<organism evidence="9 10">
    <name type="scientific">Myriangium duriaei CBS 260.36</name>
    <dbReference type="NCBI Taxonomy" id="1168546"/>
    <lineage>
        <taxon>Eukaryota</taxon>
        <taxon>Fungi</taxon>
        <taxon>Dikarya</taxon>
        <taxon>Ascomycota</taxon>
        <taxon>Pezizomycotina</taxon>
        <taxon>Dothideomycetes</taxon>
        <taxon>Dothideomycetidae</taxon>
        <taxon>Myriangiales</taxon>
        <taxon>Myriangiaceae</taxon>
        <taxon>Myriangium</taxon>
    </lineage>
</organism>
<keyword evidence="6 7" id="KW-0472">Membrane</keyword>
<dbReference type="AlphaFoldDB" id="A0A9P4J7B0"/>
<feature type="compositionally biased region" description="Low complexity" evidence="8">
    <location>
        <begin position="359"/>
        <end position="378"/>
    </location>
</feature>
<feature type="compositionally biased region" description="Polar residues" evidence="8">
    <location>
        <begin position="309"/>
        <end position="333"/>
    </location>
</feature>
<evidence type="ECO:0000256" key="3">
    <source>
        <dbReference type="ARBA" id="ARBA00021353"/>
    </source>
</evidence>
<evidence type="ECO:0000313" key="10">
    <source>
        <dbReference type="Proteomes" id="UP000799439"/>
    </source>
</evidence>
<dbReference type="EMBL" id="ML996081">
    <property type="protein sequence ID" value="KAF2156682.1"/>
    <property type="molecule type" value="Genomic_DNA"/>
</dbReference>
<keyword evidence="4 7" id="KW-0812">Transmembrane</keyword>
<comment type="caution">
    <text evidence="9">The sequence shown here is derived from an EMBL/GenBank/DDBJ whole genome shotgun (WGS) entry which is preliminary data.</text>
</comment>
<evidence type="ECO:0000256" key="1">
    <source>
        <dbReference type="ARBA" id="ARBA00002489"/>
    </source>
</evidence>
<evidence type="ECO:0000256" key="2">
    <source>
        <dbReference type="ARBA" id="ARBA00005550"/>
    </source>
</evidence>
<dbReference type="InterPro" id="IPR038869">
    <property type="entry name" value="DLT1"/>
</dbReference>
<reference evidence="9" key="1">
    <citation type="journal article" date="2020" name="Stud. Mycol.">
        <title>101 Dothideomycetes genomes: a test case for predicting lifestyles and emergence of pathogens.</title>
        <authorList>
            <person name="Haridas S."/>
            <person name="Albert R."/>
            <person name="Binder M."/>
            <person name="Bloem J."/>
            <person name="Labutti K."/>
            <person name="Salamov A."/>
            <person name="Andreopoulos B."/>
            <person name="Baker S."/>
            <person name="Barry K."/>
            <person name="Bills G."/>
            <person name="Bluhm B."/>
            <person name="Cannon C."/>
            <person name="Castanera R."/>
            <person name="Culley D."/>
            <person name="Daum C."/>
            <person name="Ezra D."/>
            <person name="Gonzalez J."/>
            <person name="Henrissat B."/>
            <person name="Kuo A."/>
            <person name="Liang C."/>
            <person name="Lipzen A."/>
            <person name="Lutzoni F."/>
            <person name="Magnuson J."/>
            <person name="Mondo S."/>
            <person name="Nolan M."/>
            <person name="Ohm R."/>
            <person name="Pangilinan J."/>
            <person name="Park H.-J."/>
            <person name="Ramirez L."/>
            <person name="Alfaro M."/>
            <person name="Sun H."/>
            <person name="Tritt A."/>
            <person name="Yoshinaga Y."/>
            <person name="Zwiers L.-H."/>
            <person name="Turgeon B."/>
            <person name="Goodwin S."/>
            <person name="Spatafora J."/>
            <person name="Crous P."/>
            <person name="Grigoriev I."/>
        </authorList>
    </citation>
    <scope>NUCLEOTIDE SEQUENCE</scope>
    <source>
        <strain evidence="9">CBS 260.36</strain>
    </source>
</reference>
<dbReference type="Proteomes" id="UP000799439">
    <property type="component" value="Unassembled WGS sequence"/>
</dbReference>
<keyword evidence="5 7" id="KW-1133">Transmembrane helix</keyword>
<feature type="region of interest" description="Disordered" evidence="8">
    <location>
        <begin position="283"/>
        <end position="333"/>
    </location>
</feature>
<accession>A0A9P4J7B0</accession>
<feature type="transmembrane region" description="Helical" evidence="7">
    <location>
        <begin position="47"/>
        <end position="66"/>
    </location>
</feature>
<proteinExistence type="inferred from homology"/>
<evidence type="ECO:0000256" key="8">
    <source>
        <dbReference type="SAM" id="MobiDB-lite"/>
    </source>
</evidence>
<dbReference type="PANTHER" id="PTHR40021:SF1">
    <property type="entry name" value="DEFECT AT LOW TEMPERATURE PROTEIN 1"/>
    <property type="match status" value="1"/>
</dbReference>
<dbReference type="GO" id="GO:0016020">
    <property type="term" value="C:membrane"/>
    <property type="evidence" value="ECO:0007669"/>
    <property type="project" value="UniProtKB-SubCell"/>
</dbReference>
<keyword evidence="10" id="KW-1185">Reference proteome</keyword>
<evidence type="ECO:0000256" key="5">
    <source>
        <dbReference type="ARBA" id="ARBA00022989"/>
    </source>
</evidence>
<comment type="subcellular location">
    <subcellularLocation>
        <location evidence="7">Membrane</location>
        <topology evidence="7">Multi-pass membrane protein</topology>
    </subcellularLocation>
</comment>
<feature type="transmembrane region" description="Helical" evidence="7">
    <location>
        <begin position="20"/>
        <end position="40"/>
    </location>
</feature>
<name>A0A9P4J7B0_9PEZI</name>
<evidence type="ECO:0000256" key="6">
    <source>
        <dbReference type="ARBA" id="ARBA00023136"/>
    </source>
</evidence>
<dbReference type="OrthoDB" id="4096362at2759"/>
<dbReference type="PANTHER" id="PTHR40021">
    <property type="entry name" value="DEFECT AT LOW TEMPERATURE PROTEIN 1"/>
    <property type="match status" value="1"/>
</dbReference>
<protein>
    <recommendedName>
        <fullName evidence="3 7">Defect at low temperature protein 1</fullName>
    </recommendedName>
</protein>
<evidence type="ECO:0000256" key="7">
    <source>
        <dbReference type="RuleBase" id="RU367100"/>
    </source>
</evidence>
<gene>
    <name evidence="7" type="primary">DLT1</name>
    <name evidence="9" type="ORF">K461DRAFT_272745</name>
</gene>
<evidence type="ECO:0000313" key="9">
    <source>
        <dbReference type="EMBL" id="KAF2156682.1"/>
    </source>
</evidence>
<comment type="similarity">
    <text evidence="2 7">Belongs to the DLT1 family.</text>
</comment>
<feature type="region of interest" description="Disordered" evidence="8">
    <location>
        <begin position="354"/>
        <end position="388"/>
    </location>
</feature>